<dbReference type="Proteomes" id="UP001295740">
    <property type="component" value="Unassembled WGS sequence"/>
</dbReference>
<keyword evidence="2" id="KW-1185">Reference proteome</keyword>
<dbReference type="AlphaFoldDB" id="A0AAI8YQZ5"/>
<comment type="caution">
    <text evidence="1">The sequence shown here is derived from an EMBL/GenBank/DDBJ whole genome shotgun (WGS) entry which is preliminary data.</text>
</comment>
<dbReference type="EMBL" id="CAUWAG010000020">
    <property type="protein sequence ID" value="CAJ2514284.1"/>
    <property type="molecule type" value="Genomic_DNA"/>
</dbReference>
<accession>A0AAI8YQZ5</accession>
<reference evidence="1" key="1">
    <citation type="submission" date="2023-10" db="EMBL/GenBank/DDBJ databases">
        <authorList>
            <person name="Hackl T."/>
        </authorList>
    </citation>
    <scope>NUCLEOTIDE SEQUENCE</scope>
</reference>
<evidence type="ECO:0000313" key="2">
    <source>
        <dbReference type="Proteomes" id="UP001295740"/>
    </source>
</evidence>
<sequence>MIKRYSNALLGAGNEIPGERFREKRQKQYEHLLFPALIIGNDNVDTFRRVTKWLAYNGTGHLMERNALVAREGEAPSYVNRMRMPKAVIRQVRVARSFLRNRLCDEIYKHLSDFTKSMCPCRISGQWNFIQALEATGIYPFENVEAYSLAWMLEKLKTFEYFAPEGAKDCVCGPWVSGATKHLAGEIAGLFQGLCLDCMWHSSQTELHPDYISRYLRYQGGDVMSRHLAAKGRNSCQDIWATRVDGTSATSLVVARGMATGAGVIRGFTRSIRGRIFFDVTKRLTLTTTRSSAITDARECTESGQWWLAGHTNTPT</sequence>
<name>A0AAI8YQZ5_9PEZI</name>
<organism evidence="1 2">
    <name type="scientific">Anthostomella pinea</name>
    <dbReference type="NCBI Taxonomy" id="933095"/>
    <lineage>
        <taxon>Eukaryota</taxon>
        <taxon>Fungi</taxon>
        <taxon>Dikarya</taxon>
        <taxon>Ascomycota</taxon>
        <taxon>Pezizomycotina</taxon>
        <taxon>Sordariomycetes</taxon>
        <taxon>Xylariomycetidae</taxon>
        <taxon>Xylariales</taxon>
        <taxon>Xylariaceae</taxon>
        <taxon>Anthostomella</taxon>
    </lineage>
</organism>
<proteinExistence type="predicted"/>
<evidence type="ECO:0000313" key="1">
    <source>
        <dbReference type="EMBL" id="CAJ2514284.1"/>
    </source>
</evidence>
<protein>
    <submittedName>
        <fullName evidence="1">Uu.00g024030.m01.CDS01</fullName>
    </submittedName>
</protein>
<gene>
    <name evidence="1" type="ORF">KHLLAP_LOCUS14752</name>
</gene>